<gene>
    <name evidence="1" type="ORF">ECPE_LOCUS18038</name>
</gene>
<keyword evidence="2" id="KW-1185">Reference proteome</keyword>
<dbReference type="GO" id="GO:0035735">
    <property type="term" value="P:intraciliary transport involved in cilium assembly"/>
    <property type="evidence" value="ECO:0007669"/>
    <property type="project" value="InterPro"/>
</dbReference>
<reference evidence="1 2" key="2">
    <citation type="submission" date="2018-11" db="EMBL/GenBank/DDBJ databases">
        <authorList>
            <consortium name="Pathogen Informatics"/>
        </authorList>
    </citation>
    <scope>NUCLEOTIDE SEQUENCE [LARGE SCALE GENOMIC DNA]</scope>
    <source>
        <strain evidence="1 2">Egypt</strain>
    </source>
</reference>
<sequence length="76" mass="8762">MTARGTESELAHLIAKHQAEMRHLRQSCAEQVRAADGRAYQTYTGQIEEIRQTLTREKEEACAREREAATQRSRFV</sequence>
<dbReference type="OrthoDB" id="197735at2759"/>
<evidence type="ECO:0000313" key="2">
    <source>
        <dbReference type="Proteomes" id="UP000272942"/>
    </source>
</evidence>
<evidence type="ECO:0000313" key="1">
    <source>
        <dbReference type="EMBL" id="VDP95443.1"/>
    </source>
</evidence>
<accession>A0A183BFQ3</accession>
<dbReference type="InterPro" id="IPR030465">
    <property type="entry name" value="CEP131"/>
</dbReference>
<dbReference type="PANTHER" id="PTHR31540">
    <property type="entry name" value="CENTROSOMAL PROTEIN OF 131 KDA"/>
    <property type="match status" value="1"/>
</dbReference>
<dbReference type="AlphaFoldDB" id="A0A183BFQ3"/>
<organism evidence="3">
    <name type="scientific">Echinostoma caproni</name>
    <dbReference type="NCBI Taxonomy" id="27848"/>
    <lineage>
        <taxon>Eukaryota</taxon>
        <taxon>Metazoa</taxon>
        <taxon>Spiralia</taxon>
        <taxon>Lophotrochozoa</taxon>
        <taxon>Platyhelminthes</taxon>
        <taxon>Trematoda</taxon>
        <taxon>Digenea</taxon>
        <taxon>Plagiorchiida</taxon>
        <taxon>Echinostomata</taxon>
        <taxon>Echinostomatoidea</taxon>
        <taxon>Echinostomatidae</taxon>
        <taxon>Echinostoma</taxon>
    </lineage>
</organism>
<dbReference type="Proteomes" id="UP000272942">
    <property type="component" value="Unassembled WGS sequence"/>
</dbReference>
<dbReference type="PANTHER" id="PTHR31540:SF1">
    <property type="entry name" value="CENTROSOMAL PROTEIN OF 131 KDA"/>
    <property type="match status" value="1"/>
</dbReference>
<dbReference type="GO" id="GO:0005929">
    <property type="term" value="C:cilium"/>
    <property type="evidence" value="ECO:0007669"/>
    <property type="project" value="GOC"/>
</dbReference>
<reference evidence="3" key="1">
    <citation type="submission" date="2016-06" db="UniProtKB">
        <authorList>
            <consortium name="WormBaseParasite"/>
        </authorList>
    </citation>
    <scope>IDENTIFICATION</scope>
</reference>
<name>A0A183BFQ3_9TREM</name>
<proteinExistence type="predicted"/>
<evidence type="ECO:0000313" key="3">
    <source>
        <dbReference type="WBParaSite" id="ECPE_0001808601-mRNA-1"/>
    </source>
</evidence>
<dbReference type="EMBL" id="UZAN01073961">
    <property type="protein sequence ID" value="VDP95443.1"/>
    <property type="molecule type" value="Genomic_DNA"/>
</dbReference>
<protein>
    <submittedName>
        <fullName evidence="1 3">Uncharacterized protein</fullName>
    </submittedName>
</protein>
<dbReference type="GO" id="GO:0010824">
    <property type="term" value="P:regulation of centrosome duplication"/>
    <property type="evidence" value="ECO:0007669"/>
    <property type="project" value="TreeGrafter"/>
</dbReference>
<dbReference type="GO" id="GO:0034451">
    <property type="term" value="C:centriolar satellite"/>
    <property type="evidence" value="ECO:0007669"/>
    <property type="project" value="TreeGrafter"/>
</dbReference>
<dbReference type="WBParaSite" id="ECPE_0001808601-mRNA-1">
    <property type="protein sequence ID" value="ECPE_0001808601-mRNA-1"/>
    <property type="gene ID" value="ECPE_0001808601"/>
</dbReference>